<dbReference type="GeneTree" id="ENSGT00940000162446"/>
<dbReference type="PANTHER" id="PTHR33487">
    <property type="entry name" value="CILIA- AND FLAGELLA-ASSOCIATED PROTEIN 54"/>
    <property type="match status" value="1"/>
</dbReference>
<organism evidence="2 3">
    <name type="scientific">Esox lucius</name>
    <name type="common">Northern pike</name>
    <dbReference type="NCBI Taxonomy" id="8010"/>
    <lineage>
        <taxon>Eukaryota</taxon>
        <taxon>Metazoa</taxon>
        <taxon>Chordata</taxon>
        <taxon>Craniata</taxon>
        <taxon>Vertebrata</taxon>
        <taxon>Euteleostomi</taxon>
        <taxon>Actinopterygii</taxon>
        <taxon>Neopterygii</taxon>
        <taxon>Teleostei</taxon>
        <taxon>Protacanthopterygii</taxon>
        <taxon>Esociformes</taxon>
        <taxon>Esocidae</taxon>
        <taxon>Esox</taxon>
    </lineage>
</organism>
<sequence length="547" mass="63217">MNPLQASFYGKIDQRNPVISAFDGDIKEFMSFMKRISNLPTYDHNSYARGAKTLFKIWNEYKPRLPTSYYEEHMLQVADFLFDVKFRALQGVCLCAFQLEREKVSHPTQEGIQELLNILGFVRILMQAVLPHEHLCWVLYNGSLCIYNICRYLMSMSYTSQAMEFLLWACICLETSIPLMTAKFLAWRVTLYCAVCQCHYDSQANVQAEAFARRALCKVSELGKLEEMSGLAATTETQRTYKEATVKLAAMVFKRSVYEHRRKPKGLLRPKQKSNLKEIHNMQWPRTPTERALMEMFEGNSARFLAIVEALWDSSRRLLQTGMPEESEIQEVCLELMTAGISILLFCFPGESKVSVDAAVKFVKLLFHYEQWEMFCILSDAMKHSVLPMEGQSYRKSKLELCMLDSMERFLSAQRNKFHSKEDTVSGTVCISSSVSAEKDRQLGGVMSEEFVSLVQTLHTCVCDSAQDVLPDRDLVMDIVLNLWSKCKTVFQRAQVRHWDPVRFLNKMENQEKVKYLYSNQSLQMYVLYMIAASFILFYSLSVFLSL</sequence>
<evidence type="ECO:0000313" key="2">
    <source>
        <dbReference type="Ensembl" id="ENSELUP00000052220.2"/>
    </source>
</evidence>
<dbReference type="Proteomes" id="UP000265140">
    <property type="component" value="Chromosome 7"/>
</dbReference>
<dbReference type="Bgee" id="ENSELUG00000025951">
    <property type="expression patterns" value="Expressed in ovary and 4 other cell types or tissues"/>
</dbReference>
<evidence type="ECO:0008006" key="4">
    <source>
        <dbReference type="Google" id="ProtNLM"/>
    </source>
</evidence>
<dbReference type="PANTHER" id="PTHR33487:SF1">
    <property type="entry name" value="CILIA- AND FLAGELLA-ASSOCIATED PROTEIN 54"/>
    <property type="match status" value="1"/>
</dbReference>
<reference evidence="2" key="3">
    <citation type="submission" date="2025-08" db="UniProtKB">
        <authorList>
            <consortium name="Ensembl"/>
        </authorList>
    </citation>
    <scope>IDENTIFICATION</scope>
</reference>
<accession>A0A6Q2XGF2</accession>
<evidence type="ECO:0000256" key="1">
    <source>
        <dbReference type="SAM" id="Phobius"/>
    </source>
</evidence>
<proteinExistence type="predicted"/>
<dbReference type="AlphaFoldDB" id="A0A6Q2XGF2"/>
<dbReference type="Pfam" id="PF14858">
    <property type="entry name" value="CFAP54_N"/>
    <property type="match status" value="1"/>
</dbReference>
<keyword evidence="1" id="KW-0472">Membrane</keyword>
<reference evidence="3" key="1">
    <citation type="journal article" date="2014" name="PLoS ONE">
        <title>The genome and linkage map of the northern pike (Esox lucius): conserved synteny revealed between the salmonid sister group and the Neoteleostei.</title>
        <authorList>
            <person name="Rondeau E.B."/>
            <person name="Minkley D.R."/>
            <person name="Leong J.S."/>
            <person name="Messmer A.M."/>
            <person name="Jantzen J.R."/>
            <person name="von Schalburg K.R."/>
            <person name="Lemon C."/>
            <person name="Bird N.H."/>
            <person name="Koop B.F."/>
        </authorList>
    </citation>
    <scope>NUCLEOTIDE SEQUENCE</scope>
</reference>
<dbReference type="GO" id="GO:0060271">
    <property type="term" value="P:cilium assembly"/>
    <property type="evidence" value="ECO:0007669"/>
    <property type="project" value="TreeGrafter"/>
</dbReference>
<reference evidence="2" key="2">
    <citation type="submission" date="2020-02" db="EMBL/GenBank/DDBJ databases">
        <title>Esox lucius (northern pike) genome, fEsoLuc1, primary haplotype.</title>
        <authorList>
            <person name="Myers G."/>
            <person name="Karagic N."/>
            <person name="Meyer A."/>
            <person name="Pippel M."/>
            <person name="Reichard M."/>
            <person name="Winkler S."/>
            <person name="Tracey A."/>
            <person name="Sims Y."/>
            <person name="Howe K."/>
            <person name="Rhie A."/>
            <person name="Formenti G."/>
            <person name="Durbin R."/>
            <person name="Fedrigo O."/>
            <person name="Jarvis E.D."/>
        </authorList>
    </citation>
    <scope>NUCLEOTIDE SEQUENCE [LARGE SCALE GENOMIC DNA]</scope>
</reference>
<name>A0A6Q2XGF2_ESOLU</name>
<keyword evidence="3" id="KW-1185">Reference proteome</keyword>
<reference evidence="2" key="4">
    <citation type="submission" date="2025-09" db="UniProtKB">
        <authorList>
            <consortium name="Ensembl"/>
        </authorList>
    </citation>
    <scope>IDENTIFICATION</scope>
</reference>
<feature type="transmembrane region" description="Helical" evidence="1">
    <location>
        <begin position="526"/>
        <end position="545"/>
    </location>
</feature>
<protein>
    <recommendedName>
        <fullName evidence="4">Cilia and flagella associated protein 54</fullName>
    </recommendedName>
</protein>
<dbReference type="Ensembl" id="ENSELUT00000063282.2">
    <property type="protein sequence ID" value="ENSELUP00000052220.2"/>
    <property type="gene ID" value="ENSELUG00000042703.1"/>
</dbReference>
<dbReference type="InParanoid" id="A0A6Q2XGF2"/>
<keyword evidence="1" id="KW-1133">Transmembrane helix</keyword>
<keyword evidence="1" id="KW-0812">Transmembrane</keyword>
<evidence type="ECO:0000313" key="3">
    <source>
        <dbReference type="Proteomes" id="UP000265140"/>
    </source>
</evidence>
<dbReference type="InterPro" id="IPR027912">
    <property type="entry name" value="CFAP54"/>
</dbReference>